<reference evidence="10 11" key="1">
    <citation type="submission" date="2020-05" db="EMBL/GenBank/DDBJ databases">
        <authorList>
            <person name="Casaregola S."/>
            <person name="Devillers H."/>
            <person name="Grondin C."/>
        </authorList>
    </citation>
    <scope>NUCLEOTIDE SEQUENCE [LARGE SCALE GENOMIC DNA]</scope>
    <source>
        <strain evidence="10 11">CLIB 1767</strain>
    </source>
</reference>
<sequence length="244" mass="28051">MNQENTAVIPLESDPTVFNQFAHSLGLAPGFKFIDIYSIDDENLIAFLERPIIAIVLLFPVQKNTTTQMTTEEPTKFLDSETTKPIWLKQTFKNACGLYALLHILTNYPDLLQPDSTLLKYCRENENDMNSKLSQFIIDFTNNNKQQFEHGSGSSENPDPEAVIDLHFITFISRDQKLWELDGRSKNETPLCLGDVQNIDKDLRYVDLIEQPSIKERILNYMNNVENENDKLNFSLMGFAQSFD</sequence>
<comment type="caution">
    <text evidence="10">The sequence shown here is derived from an EMBL/GenBank/DDBJ whole genome shotgun (WGS) entry which is preliminary data.</text>
</comment>
<organism evidence="10 11">
    <name type="scientific">Maudiozyma barnettii</name>
    <dbReference type="NCBI Taxonomy" id="61262"/>
    <lineage>
        <taxon>Eukaryota</taxon>
        <taxon>Fungi</taxon>
        <taxon>Dikarya</taxon>
        <taxon>Ascomycota</taxon>
        <taxon>Saccharomycotina</taxon>
        <taxon>Saccharomycetes</taxon>
        <taxon>Saccharomycetales</taxon>
        <taxon>Saccharomycetaceae</taxon>
        <taxon>Maudiozyma</taxon>
    </lineage>
</organism>
<keyword evidence="11" id="KW-1185">Reference proteome</keyword>
<dbReference type="PROSITE" id="PS52048">
    <property type="entry name" value="UCH_DOMAIN"/>
    <property type="match status" value="1"/>
</dbReference>
<dbReference type="InterPro" id="IPR036959">
    <property type="entry name" value="Peptidase_C12_UCH_sf"/>
</dbReference>
<evidence type="ECO:0000256" key="6">
    <source>
        <dbReference type="ARBA" id="ARBA00022807"/>
    </source>
</evidence>
<dbReference type="Gene3D" id="3.40.532.10">
    <property type="entry name" value="Peptidase C12, ubiquitin carboxyl-terminal hydrolase"/>
    <property type="match status" value="1"/>
</dbReference>
<dbReference type="PANTHER" id="PTHR10589">
    <property type="entry name" value="UBIQUITIN CARBOXYL-TERMINAL HYDROLASE"/>
    <property type="match status" value="1"/>
</dbReference>
<evidence type="ECO:0000256" key="7">
    <source>
        <dbReference type="PROSITE-ProRule" id="PRU01393"/>
    </source>
</evidence>
<keyword evidence="3 7" id="KW-0645">Protease</keyword>
<feature type="active site" description="Proton donor" evidence="7">
    <location>
        <position position="167"/>
    </location>
</feature>
<dbReference type="GO" id="GO:0016579">
    <property type="term" value="P:protein deubiquitination"/>
    <property type="evidence" value="ECO:0007669"/>
    <property type="project" value="TreeGrafter"/>
</dbReference>
<dbReference type="AlphaFoldDB" id="A0A8H2VHM5"/>
<evidence type="ECO:0000259" key="9">
    <source>
        <dbReference type="PROSITE" id="PS52048"/>
    </source>
</evidence>
<dbReference type="EMBL" id="CAEFZW010000007">
    <property type="protein sequence ID" value="CAB4255631.1"/>
    <property type="molecule type" value="Genomic_DNA"/>
</dbReference>
<dbReference type="GeneID" id="64858687"/>
<dbReference type="PANTHER" id="PTHR10589:SF17">
    <property type="entry name" value="UBIQUITIN CARBOXYL-TERMINAL HYDROLASE"/>
    <property type="match status" value="1"/>
</dbReference>
<dbReference type="PRINTS" id="PR00707">
    <property type="entry name" value="UBCTHYDRLASE"/>
</dbReference>
<dbReference type="SUPFAM" id="SSF54001">
    <property type="entry name" value="Cysteine proteinases"/>
    <property type="match status" value="1"/>
</dbReference>
<keyword evidence="4 7" id="KW-0833">Ubl conjugation pathway</keyword>
<dbReference type="GO" id="GO:0004843">
    <property type="term" value="F:cysteine-type deubiquitinase activity"/>
    <property type="evidence" value="ECO:0007669"/>
    <property type="project" value="UniProtKB-UniRule"/>
</dbReference>
<dbReference type="InterPro" id="IPR038765">
    <property type="entry name" value="Papain-like_cys_pep_sf"/>
</dbReference>
<dbReference type="Proteomes" id="UP000644660">
    <property type="component" value="Unassembled WGS sequence"/>
</dbReference>
<dbReference type="GO" id="GO:0005737">
    <property type="term" value="C:cytoplasm"/>
    <property type="evidence" value="ECO:0007669"/>
    <property type="project" value="TreeGrafter"/>
</dbReference>
<evidence type="ECO:0000256" key="3">
    <source>
        <dbReference type="ARBA" id="ARBA00022670"/>
    </source>
</evidence>
<feature type="active site" description="Nucleophile" evidence="7">
    <location>
        <position position="96"/>
    </location>
</feature>
<dbReference type="GO" id="GO:0006511">
    <property type="term" value="P:ubiquitin-dependent protein catabolic process"/>
    <property type="evidence" value="ECO:0007669"/>
    <property type="project" value="UniProtKB-UniRule"/>
</dbReference>
<name>A0A8H2VHM5_9SACH</name>
<keyword evidence="6 7" id="KW-0788">Thiol protease</keyword>
<evidence type="ECO:0000256" key="4">
    <source>
        <dbReference type="ARBA" id="ARBA00022786"/>
    </source>
</evidence>
<comment type="catalytic activity">
    <reaction evidence="1 7 8">
        <text>Thiol-dependent hydrolysis of ester, thioester, amide, peptide and isopeptide bonds formed by the C-terminal Gly of ubiquitin (a 76-residue protein attached to proteins as an intracellular targeting signal).</text>
        <dbReference type="EC" id="3.4.19.12"/>
    </reaction>
</comment>
<feature type="domain" description="UCH catalytic" evidence="9">
    <location>
        <begin position="7"/>
        <end position="241"/>
    </location>
</feature>
<dbReference type="EC" id="3.4.19.12" evidence="8"/>
<comment type="similarity">
    <text evidence="2 7 8">Belongs to the peptidase C12 family.</text>
</comment>
<dbReference type="Pfam" id="PF01088">
    <property type="entry name" value="Peptidase_C12"/>
    <property type="match status" value="1"/>
</dbReference>
<feature type="site" description="Important for enzyme activity" evidence="7">
    <location>
        <position position="182"/>
    </location>
</feature>
<dbReference type="RefSeq" id="XP_041407475.1">
    <property type="nucleotide sequence ID" value="XM_041551541.1"/>
</dbReference>
<accession>A0A8H2VHM5</accession>
<evidence type="ECO:0000256" key="8">
    <source>
        <dbReference type="RuleBase" id="RU361215"/>
    </source>
</evidence>
<evidence type="ECO:0000256" key="1">
    <source>
        <dbReference type="ARBA" id="ARBA00000707"/>
    </source>
</evidence>
<dbReference type="OrthoDB" id="427186at2759"/>
<gene>
    <name evidence="10" type="ORF">KABA2_07S00946</name>
</gene>
<proteinExistence type="inferred from homology"/>
<protein>
    <recommendedName>
        <fullName evidence="8">Ubiquitin carboxyl-terminal hydrolase</fullName>
        <ecNumber evidence="8">3.4.19.12</ecNumber>
    </recommendedName>
</protein>
<evidence type="ECO:0000313" key="11">
    <source>
        <dbReference type="Proteomes" id="UP000644660"/>
    </source>
</evidence>
<feature type="site" description="Transition state stabilizer" evidence="7">
    <location>
        <position position="90"/>
    </location>
</feature>
<keyword evidence="5 7" id="KW-0378">Hydrolase</keyword>
<evidence type="ECO:0000256" key="5">
    <source>
        <dbReference type="ARBA" id="ARBA00022801"/>
    </source>
</evidence>
<dbReference type="InterPro" id="IPR001578">
    <property type="entry name" value="Peptidase_C12_UCH"/>
</dbReference>
<evidence type="ECO:0000256" key="2">
    <source>
        <dbReference type="ARBA" id="ARBA00009326"/>
    </source>
</evidence>
<evidence type="ECO:0000313" key="10">
    <source>
        <dbReference type="EMBL" id="CAB4255631.1"/>
    </source>
</evidence>